<dbReference type="Pfam" id="PF02875">
    <property type="entry name" value="Mur_ligase_C"/>
    <property type="match status" value="1"/>
</dbReference>
<dbReference type="InterPro" id="IPR036615">
    <property type="entry name" value="Mur_ligase_C_dom_sf"/>
</dbReference>
<protein>
    <recommendedName>
        <fullName evidence="10 11">UDP-N-acetylmuramoyl-tripeptide--D-alanyl-D-alanine ligase</fullName>
        <ecNumber evidence="10 11">6.3.2.10</ecNumber>
    </recommendedName>
    <alternativeName>
        <fullName evidence="10">D-alanyl-D-alanine-adding enzyme</fullName>
    </alternativeName>
</protein>
<keyword evidence="6 10" id="KW-0133">Cell shape</keyword>
<evidence type="ECO:0000256" key="6">
    <source>
        <dbReference type="ARBA" id="ARBA00022960"/>
    </source>
</evidence>
<dbReference type="SUPFAM" id="SSF63418">
    <property type="entry name" value="MurE/MurF N-terminal domain"/>
    <property type="match status" value="1"/>
</dbReference>
<keyword evidence="4 10" id="KW-0547">Nucleotide-binding</keyword>
<evidence type="ECO:0000259" key="14">
    <source>
        <dbReference type="Pfam" id="PF08245"/>
    </source>
</evidence>
<keyword evidence="16" id="KW-1185">Reference proteome</keyword>
<gene>
    <name evidence="10" type="primary">murF</name>
    <name evidence="15" type="ORF">NIES267_24150</name>
</gene>
<evidence type="ECO:0000259" key="13">
    <source>
        <dbReference type="Pfam" id="PF02875"/>
    </source>
</evidence>
<evidence type="ECO:0000313" key="15">
    <source>
        <dbReference type="EMBL" id="BAY82929.1"/>
    </source>
</evidence>
<dbReference type="OrthoDB" id="9801978at2"/>
<dbReference type="SUPFAM" id="SSF53623">
    <property type="entry name" value="MurD-like peptide ligases, catalytic domain"/>
    <property type="match status" value="1"/>
</dbReference>
<dbReference type="GO" id="GO:0071555">
    <property type="term" value="P:cell wall organization"/>
    <property type="evidence" value="ECO:0007669"/>
    <property type="project" value="UniProtKB-KW"/>
</dbReference>
<dbReference type="HAMAP" id="MF_02019">
    <property type="entry name" value="MurF"/>
    <property type="match status" value="1"/>
</dbReference>
<evidence type="ECO:0000256" key="2">
    <source>
        <dbReference type="ARBA" id="ARBA00022598"/>
    </source>
</evidence>
<dbReference type="Pfam" id="PF08245">
    <property type="entry name" value="Mur_ligase_M"/>
    <property type="match status" value="1"/>
</dbReference>
<name>A0A1Z4LNY5_9CYAN</name>
<keyword evidence="8 10" id="KW-0131">Cell cycle</keyword>
<dbReference type="SUPFAM" id="SSF53244">
    <property type="entry name" value="MurD-like peptide ligases, peptide-binding domain"/>
    <property type="match status" value="1"/>
</dbReference>
<dbReference type="Gene3D" id="3.40.1390.10">
    <property type="entry name" value="MurE/MurF, N-terminal domain"/>
    <property type="match status" value="1"/>
</dbReference>
<dbReference type="Proteomes" id="UP000218418">
    <property type="component" value="Chromosome"/>
</dbReference>
<evidence type="ECO:0000256" key="11">
    <source>
        <dbReference type="RuleBase" id="RU004136"/>
    </source>
</evidence>
<keyword evidence="5 10" id="KW-0067">ATP-binding</keyword>
<evidence type="ECO:0000256" key="9">
    <source>
        <dbReference type="ARBA" id="ARBA00023316"/>
    </source>
</evidence>
<dbReference type="PANTHER" id="PTHR43024:SF1">
    <property type="entry name" value="UDP-N-ACETYLMURAMOYL-TRIPEPTIDE--D-ALANYL-D-ALANINE LIGASE"/>
    <property type="match status" value="1"/>
</dbReference>
<dbReference type="GO" id="GO:0005524">
    <property type="term" value="F:ATP binding"/>
    <property type="evidence" value="ECO:0007669"/>
    <property type="project" value="UniProtKB-UniRule"/>
</dbReference>
<comment type="catalytic activity">
    <reaction evidence="10 11">
        <text>D-alanyl-D-alanine + UDP-N-acetyl-alpha-D-muramoyl-L-alanyl-gamma-D-glutamyl-meso-2,6-diaminopimelate + ATP = UDP-N-acetyl-alpha-D-muramoyl-L-alanyl-gamma-D-glutamyl-meso-2,6-diaminopimeloyl-D-alanyl-D-alanine + ADP + phosphate + H(+)</text>
        <dbReference type="Rhea" id="RHEA:28374"/>
        <dbReference type="ChEBI" id="CHEBI:15378"/>
        <dbReference type="ChEBI" id="CHEBI:30616"/>
        <dbReference type="ChEBI" id="CHEBI:43474"/>
        <dbReference type="ChEBI" id="CHEBI:57822"/>
        <dbReference type="ChEBI" id="CHEBI:61386"/>
        <dbReference type="ChEBI" id="CHEBI:83905"/>
        <dbReference type="ChEBI" id="CHEBI:456216"/>
        <dbReference type="EC" id="6.3.2.10"/>
    </reaction>
</comment>
<dbReference type="InterPro" id="IPR004101">
    <property type="entry name" value="Mur_ligase_C"/>
</dbReference>
<reference evidence="15 16" key="1">
    <citation type="submission" date="2017-06" db="EMBL/GenBank/DDBJ databases">
        <title>Genome sequencing of cyanobaciteial culture collection at National Institute for Environmental Studies (NIES).</title>
        <authorList>
            <person name="Hirose Y."/>
            <person name="Shimura Y."/>
            <person name="Fujisawa T."/>
            <person name="Nakamura Y."/>
            <person name="Kawachi M."/>
        </authorList>
    </citation>
    <scope>NUCLEOTIDE SEQUENCE [LARGE SCALE GENOMIC DNA]</scope>
    <source>
        <strain evidence="15 16">NIES-267</strain>
    </source>
</reference>
<organism evidence="15 16">
    <name type="scientific">Calothrix parasitica NIES-267</name>
    <dbReference type="NCBI Taxonomy" id="1973488"/>
    <lineage>
        <taxon>Bacteria</taxon>
        <taxon>Bacillati</taxon>
        <taxon>Cyanobacteriota</taxon>
        <taxon>Cyanophyceae</taxon>
        <taxon>Nostocales</taxon>
        <taxon>Calotrichaceae</taxon>
        <taxon>Calothrix</taxon>
    </lineage>
</organism>
<comment type="function">
    <text evidence="10 11">Involved in cell wall formation. Catalyzes the final step in the synthesis of UDP-N-acetylmuramoyl-pentapeptide, the precursor of murein.</text>
</comment>
<dbReference type="GO" id="GO:0047480">
    <property type="term" value="F:UDP-N-acetylmuramoyl-tripeptide-D-alanyl-D-alanine ligase activity"/>
    <property type="evidence" value="ECO:0007669"/>
    <property type="project" value="UniProtKB-UniRule"/>
</dbReference>
<dbReference type="GO" id="GO:0008766">
    <property type="term" value="F:UDP-N-acetylmuramoylalanyl-D-glutamyl-2,6-diaminopimelate-D-alanyl-D-alanine ligase activity"/>
    <property type="evidence" value="ECO:0007669"/>
    <property type="project" value="RHEA"/>
</dbReference>
<evidence type="ECO:0000256" key="4">
    <source>
        <dbReference type="ARBA" id="ARBA00022741"/>
    </source>
</evidence>
<feature type="domain" description="Mur ligase N-terminal catalytic" evidence="12">
    <location>
        <begin position="32"/>
        <end position="74"/>
    </location>
</feature>
<sequence>MPCSATLKQLVELLGANSVNLSETAIAQDFFGIQTDSRIIKPGEVFVAFRGEKFDGHRFVATAIEKGASAAIVDFEYENPQFPVLQVTNTLEAYQKIGQWWRNQFSIPIIGVTGSVGKTTTKELIAGVLSTQGKVHKTYANFNNEIGVPKTLLDLVAEHNYAVIEMAMRGPGQIAELTQIASPTISVITNVGTAHIELLKSEEAIAQAKCELLAEMPKDGVAILNYDNPLLMETAAKVWQGKVISFGFTGGDIHGKLIDNYTLEIDGLRLPLPMPGRHIGANYMAALAVARVLGIDWNSFKNGVTVDMPGGRSQQFTLLEDVVILDETYNAAPEAMVAALNLLAETPGKRRIAVLGAMKELGEKSPELHQLVGETTRSLNLDALIVLANCNDAKAIAKSAKGIPTQCYSTHEELTTGLKQYVQDGDRILFKAAHSVGLDKVVSKLRQDLTSSLKS</sequence>
<dbReference type="EC" id="6.3.2.10" evidence="10 11"/>
<dbReference type="InterPro" id="IPR036565">
    <property type="entry name" value="Mur-like_cat_sf"/>
</dbReference>
<dbReference type="InterPro" id="IPR005863">
    <property type="entry name" value="UDP-N-AcMur_synth"/>
</dbReference>
<dbReference type="InterPro" id="IPR035911">
    <property type="entry name" value="MurE/MurF_N"/>
</dbReference>
<keyword evidence="2 10" id="KW-0436">Ligase</keyword>
<evidence type="ECO:0000256" key="5">
    <source>
        <dbReference type="ARBA" id="ARBA00022840"/>
    </source>
</evidence>
<dbReference type="Gene3D" id="3.90.190.20">
    <property type="entry name" value="Mur ligase, C-terminal domain"/>
    <property type="match status" value="1"/>
</dbReference>
<dbReference type="UniPathway" id="UPA00219"/>
<evidence type="ECO:0000259" key="12">
    <source>
        <dbReference type="Pfam" id="PF01225"/>
    </source>
</evidence>
<dbReference type="GO" id="GO:0005737">
    <property type="term" value="C:cytoplasm"/>
    <property type="evidence" value="ECO:0007669"/>
    <property type="project" value="UniProtKB-SubCell"/>
</dbReference>
<comment type="pathway">
    <text evidence="10 11">Cell wall biogenesis; peptidoglycan biosynthesis.</text>
</comment>
<evidence type="ECO:0000313" key="16">
    <source>
        <dbReference type="Proteomes" id="UP000218418"/>
    </source>
</evidence>
<dbReference type="Pfam" id="PF01225">
    <property type="entry name" value="Mur_ligase"/>
    <property type="match status" value="1"/>
</dbReference>
<dbReference type="NCBIfam" id="TIGR01143">
    <property type="entry name" value="murF"/>
    <property type="match status" value="1"/>
</dbReference>
<keyword evidence="9 10" id="KW-0961">Cell wall biogenesis/degradation</keyword>
<evidence type="ECO:0000256" key="8">
    <source>
        <dbReference type="ARBA" id="ARBA00023306"/>
    </source>
</evidence>
<feature type="domain" description="Mur ligase C-terminal" evidence="13">
    <location>
        <begin position="312"/>
        <end position="433"/>
    </location>
</feature>
<dbReference type="AlphaFoldDB" id="A0A1Z4LNY5"/>
<keyword evidence="3 10" id="KW-0132">Cell division</keyword>
<evidence type="ECO:0000256" key="1">
    <source>
        <dbReference type="ARBA" id="ARBA00022490"/>
    </source>
</evidence>
<dbReference type="InterPro" id="IPR051046">
    <property type="entry name" value="MurCDEF_CellWall_CoF430Synth"/>
</dbReference>
<dbReference type="EMBL" id="AP018227">
    <property type="protein sequence ID" value="BAY82929.1"/>
    <property type="molecule type" value="Genomic_DNA"/>
</dbReference>
<accession>A0A1Z4LNY5</accession>
<comment type="subcellular location">
    <subcellularLocation>
        <location evidence="10 11">Cytoplasm</location>
    </subcellularLocation>
</comment>
<dbReference type="GO" id="GO:0009252">
    <property type="term" value="P:peptidoglycan biosynthetic process"/>
    <property type="evidence" value="ECO:0007669"/>
    <property type="project" value="UniProtKB-UniRule"/>
</dbReference>
<dbReference type="PANTHER" id="PTHR43024">
    <property type="entry name" value="UDP-N-ACETYLMURAMOYL-TRIPEPTIDE--D-ALANYL-D-ALANINE LIGASE"/>
    <property type="match status" value="1"/>
</dbReference>
<evidence type="ECO:0000256" key="10">
    <source>
        <dbReference type="HAMAP-Rule" id="MF_02019"/>
    </source>
</evidence>
<comment type="similarity">
    <text evidence="10">Belongs to the MurCDEF family. MurF subfamily.</text>
</comment>
<feature type="binding site" evidence="10">
    <location>
        <begin position="114"/>
        <end position="120"/>
    </location>
    <ligand>
        <name>ATP</name>
        <dbReference type="ChEBI" id="CHEBI:30616"/>
    </ligand>
</feature>
<dbReference type="GO" id="GO:0051301">
    <property type="term" value="P:cell division"/>
    <property type="evidence" value="ECO:0007669"/>
    <property type="project" value="UniProtKB-KW"/>
</dbReference>
<dbReference type="InterPro" id="IPR000713">
    <property type="entry name" value="Mur_ligase_N"/>
</dbReference>
<evidence type="ECO:0000256" key="7">
    <source>
        <dbReference type="ARBA" id="ARBA00022984"/>
    </source>
</evidence>
<feature type="domain" description="Mur ligase central" evidence="14">
    <location>
        <begin position="112"/>
        <end position="290"/>
    </location>
</feature>
<dbReference type="InterPro" id="IPR013221">
    <property type="entry name" value="Mur_ligase_cen"/>
</dbReference>
<evidence type="ECO:0000256" key="3">
    <source>
        <dbReference type="ARBA" id="ARBA00022618"/>
    </source>
</evidence>
<dbReference type="Gene3D" id="3.40.1190.10">
    <property type="entry name" value="Mur-like, catalytic domain"/>
    <property type="match status" value="1"/>
</dbReference>
<dbReference type="GO" id="GO:0008360">
    <property type="term" value="P:regulation of cell shape"/>
    <property type="evidence" value="ECO:0007669"/>
    <property type="project" value="UniProtKB-KW"/>
</dbReference>
<proteinExistence type="inferred from homology"/>
<keyword evidence="1 10" id="KW-0963">Cytoplasm</keyword>
<keyword evidence="7 10" id="KW-0573">Peptidoglycan synthesis</keyword>